<dbReference type="SUPFAM" id="SSF54001">
    <property type="entry name" value="Cysteine proteinases"/>
    <property type="match status" value="1"/>
</dbReference>
<evidence type="ECO:0000256" key="2">
    <source>
        <dbReference type="ARBA" id="ARBA00022670"/>
    </source>
</evidence>
<reference evidence="5 6" key="1">
    <citation type="submission" date="2023-08" db="EMBL/GenBank/DDBJ databases">
        <title>A Necator americanus chromosomal reference genome.</title>
        <authorList>
            <person name="Ilik V."/>
            <person name="Petrzelkova K.J."/>
            <person name="Pardy F."/>
            <person name="Fuh T."/>
            <person name="Niatou-Singa F.S."/>
            <person name="Gouil Q."/>
            <person name="Baker L."/>
            <person name="Ritchie M.E."/>
            <person name="Jex A.R."/>
            <person name="Gazzola D."/>
            <person name="Li H."/>
            <person name="Toshio Fujiwara R."/>
            <person name="Zhan B."/>
            <person name="Aroian R.V."/>
            <person name="Pafco B."/>
            <person name="Schwarz E.M."/>
        </authorList>
    </citation>
    <scope>NUCLEOTIDE SEQUENCE [LARGE SCALE GENOMIC DNA]</scope>
    <source>
        <strain evidence="5 6">Aroian</strain>
        <tissue evidence="5">Whole animal</tissue>
    </source>
</reference>
<accession>A0ABR1DJG9</accession>
<keyword evidence="6" id="KW-1185">Reference proteome</keyword>
<name>A0ABR1DJG9_NECAM</name>
<proteinExistence type="inferred from homology"/>
<dbReference type="Proteomes" id="UP001303046">
    <property type="component" value="Unassembled WGS sequence"/>
</dbReference>
<comment type="similarity">
    <text evidence="1">Belongs to the peptidase C48 family.</text>
</comment>
<evidence type="ECO:0000259" key="4">
    <source>
        <dbReference type="PROSITE" id="PS50600"/>
    </source>
</evidence>
<gene>
    <name evidence="5" type="primary">Necator_chrIV.g15227</name>
    <name evidence="5" type="ORF">RB195_001932</name>
</gene>
<dbReference type="EMBL" id="JAVFWL010000004">
    <property type="protein sequence ID" value="KAK6749621.1"/>
    <property type="molecule type" value="Genomic_DNA"/>
</dbReference>
<evidence type="ECO:0000256" key="3">
    <source>
        <dbReference type="ARBA" id="ARBA00022801"/>
    </source>
</evidence>
<keyword evidence="3" id="KW-0378">Hydrolase</keyword>
<sequence length="959" mass="108321">MSMNHSGHPQDINHFYNNVDVDANQAGRIGPMQHPVAYQPSNGPKVMTSVQESQRMVVDQHQLSTVPKIMFPRQQFQPYIHPGQIQMQGSTQMPIQYPYCPVTYIPASPGQISCNYSAIANGNRMYSRGYIAHSKSGTRVTTEEKPPPLAYSPNPQRTNLPATFTLPSKAVDDVGSVYQYGIDDCDWLCVRTVAILIGESGFKPLSDLQISKGCVVFIVVLQDRNKNTTRASVYIVDTHIKHVMLGKCSSSMYVLAVSLNELGREALHPGLQWVERIKSYDLVFSINLLGHDEVFKSKLTNFFGSKLKYYAFANLRQNGRLVQSAVLVARYARFLEKVEGRKKNYERLHDRIAPESAGDNIEQNDLSIEAGDNYFCSITGRTGSTADSCSDANVLPQNPFPTVIVQENMNIAYPDEDLISVQCGEEAVTTVSNQEVVDGTSSLVCEQANKEGWSNSAESYNGDCYEVHRELTSLLSDAGDDLTKDIIESPSNIGHYISSDSRLSAAEYLRTFTCSDSQVIDFPEDFLALDDSSEVQTDGQKPLLPKSFENAQEALTLEDDDFEKAELSSLKFDGDITVDVGAVRQCMQKGAFMTGSLATFYFQHYIPYVILNNEFRKDKICFLDSENYGFIRRKCESQFHRYFDNEITREEAINAFGSRRKKKQLHPFVMSLIQFELVVIPLFWDNHWMLGLLQIFPGGGENSVSGRLVLVDSKFNDPINKDVLTRISHNIYRHIATAIRAALVTLAKPRRLKDFTLIRCDSLPCQTNNSDCGWFMCLFAEYYTKNIGWMALSDDEVRHMSLTNKDKEQFLKRLSCIKFEIGAYMEKTAKKSLNFEYDKVTSAPARENVIEYLLPFASVLCSVLMEGRKLINYWINYRPKQELAYPMGLVRICSEEGDDAETLARIKITSNLGSAQKVVHNPFYLFVRRPADRLVQRVLKGSSGSSWKKPPGRKRNFLD</sequence>
<dbReference type="Gene3D" id="3.40.395.10">
    <property type="entry name" value="Adenoviral Proteinase, Chain A"/>
    <property type="match status" value="1"/>
</dbReference>
<evidence type="ECO:0000313" key="6">
    <source>
        <dbReference type="Proteomes" id="UP001303046"/>
    </source>
</evidence>
<dbReference type="InterPro" id="IPR003653">
    <property type="entry name" value="Peptidase_C48_C"/>
</dbReference>
<feature type="domain" description="Ubiquitin-like protease family profile" evidence="4">
    <location>
        <begin position="555"/>
        <end position="783"/>
    </location>
</feature>
<dbReference type="Pfam" id="PF02902">
    <property type="entry name" value="Peptidase_C48"/>
    <property type="match status" value="1"/>
</dbReference>
<dbReference type="PROSITE" id="PS50600">
    <property type="entry name" value="ULP_PROTEASE"/>
    <property type="match status" value="1"/>
</dbReference>
<dbReference type="InterPro" id="IPR038765">
    <property type="entry name" value="Papain-like_cys_pep_sf"/>
</dbReference>
<organism evidence="5 6">
    <name type="scientific">Necator americanus</name>
    <name type="common">Human hookworm</name>
    <dbReference type="NCBI Taxonomy" id="51031"/>
    <lineage>
        <taxon>Eukaryota</taxon>
        <taxon>Metazoa</taxon>
        <taxon>Ecdysozoa</taxon>
        <taxon>Nematoda</taxon>
        <taxon>Chromadorea</taxon>
        <taxon>Rhabditida</taxon>
        <taxon>Rhabditina</taxon>
        <taxon>Rhabditomorpha</taxon>
        <taxon>Strongyloidea</taxon>
        <taxon>Ancylostomatidae</taxon>
        <taxon>Bunostominae</taxon>
        <taxon>Necator</taxon>
    </lineage>
</organism>
<keyword evidence="2" id="KW-0645">Protease</keyword>
<evidence type="ECO:0000256" key="1">
    <source>
        <dbReference type="ARBA" id="ARBA00005234"/>
    </source>
</evidence>
<evidence type="ECO:0000313" key="5">
    <source>
        <dbReference type="EMBL" id="KAK6749621.1"/>
    </source>
</evidence>
<comment type="caution">
    <text evidence="5">The sequence shown here is derived from an EMBL/GenBank/DDBJ whole genome shotgun (WGS) entry which is preliminary data.</text>
</comment>
<protein>
    <recommendedName>
        <fullName evidence="4">Ubiquitin-like protease family profile domain-containing protein</fullName>
    </recommendedName>
</protein>